<name>A0A6G1K2Y4_9PLEO</name>
<dbReference type="GO" id="GO:0002181">
    <property type="term" value="P:cytoplasmic translation"/>
    <property type="evidence" value="ECO:0007669"/>
    <property type="project" value="TreeGrafter"/>
</dbReference>
<dbReference type="Proteomes" id="UP000799428">
    <property type="component" value="Unassembled WGS sequence"/>
</dbReference>
<dbReference type="EMBL" id="MU005775">
    <property type="protein sequence ID" value="KAF2706973.1"/>
    <property type="molecule type" value="Genomic_DNA"/>
</dbReference>
<evidence type="ECO:0000256" key="6">
    <source>
        <dbReference type="ARBA" id="ARBA00041116"/>
    </source>
</evidence>
<comment type="subunit">
    <text evidence="3">P1 and P2 exist as dimers at the large ribosomal subunit.</text>
</comment>
<protein>
    <recommendedName>
        <fullName evidence="6">Large ribosomal subunit protein P1</fullName>
    </recommendedName>
    <alternativeName>
        <fullName evidence="7">60S acidic ribosomal protein P1</fullName>
    </alternativeName>
</protein>
<proteinExistence type="inferred from homology"/>
<dbReference type="PANTHER" id="PTHR45696">
    <property type="entry name" value="60S ACIDIC RIBOSOMAL PROTEIN P1"/>
    <property type="match status" value="1"/>
</dbReference>
<evidence type="ECO:0000313" key="10">
    <source>
        <dbReference type="Proteomes" id="UP000799428"/>
    </source>
</evidence>
<evidence type="ECO:0000256" key="5">
    <source>
        <dbReference type="ARBA" id="ARBA00023274"/>
    </source>
</evidence>
<evidence type="ECO:0000256" key="2">
    <source>
        <dbReference type="ARBA" id="ARBA00005436"/>
    </source>
</evidence>
<comment type="similarity">
    <text evidence="2">Belongs to the eukaryotic ribosomal protein P1/P2 family.</text>
</comment>
<sequence length="119" mass="12791">MSDRAEKACSYAALILADDSVEITPDRLLALLQAAGIDDMEPIWTTLFAKALEGRDVEQILTEIPETTDPSLGRRQVTTHPDSKDDDDKESSDGGGGGNSIEDGEDDSDGEEGFVTLFD</sequence>
<evidence type="ECO:0000256" key="4">
    <source>
        <dbReference type="ARBA" id="ARBA00022980"/>
    </source>
</evidence>
<keyword evidence="10" id="KW-1185">Reference proteome</keyword>
<evidence type="ECO:0000256" key="1">
    <source>
        <dbReference type="ARBA" id="ARBA00003362"/>
    </source>
</evidence>
<dbReference type="GO" id="GO:0030295">
    <property type="term" value="F:protein kinase activator activity"/>
    <property type="evidence" value="ECO:0007669"/>
    <property type="project" value="TreeGrafter"/>
</dbReference>
<dbReference type="PANTHER" id="PTHR45696:SF10">
    <property type="entry name" value="LARGE RIBOSOMAL SUBUNIT PROTEIN P1"/>
    <property type="match status" value="1"/>
</dbReference>
<feature type="region of interest" description="Disordered" evidence="8">
    <location>
        <begin position="62"/>
        <end position="119"/>
    </location>
</feature>
<evidence type="ECO:0000256" key="7">
    <source>
        <dbReference type="ARBA" id="ARBA00042918"/>
    </source>
</evidence>
<evidence type="ECO:0000256" key="8">
    <source>
        <dbReference type="SAM" id="MobiDB-lite"/>
    </source>
</evidence>
<reference evidence="9" key="1">
    <citation type="journal article" date="2020" name="Stud. Mycol.">
        <title>101 Dothideomycetes genomes: a test case for predicting lifestyles and emergence of pathogens.</title>
        <authorList>
            <person name="Haridas S."/>
            <person name="Albert R."/>
            <person name="Binder M."/>
            <person name="Bloem J."/>
            <person name="Labutti K."/>
            <person name="Salamov A."/>
            <person name="Andreopoulos B."/>
            <person name="Baker S."/>
            <person name="Barry K."/>
            <person name="Bills G."/>
            <person name="Bluhm B."/>
            <person name="Cannon C."/>
            <person name="Castanera R."/>
            <person name="Culley D."/>
            <person name="Daum C."/>
            <person name="Ezra D."/>
            <person name="Gonzalez J."/>
            <person name="Henrissat B."/>
            <person name="Kuo A."/>
            <person name="Liang C."/>
            <person name="Lipzen A."/>
            <person name="Lutzoni F."/>
            <person name="Magnuson J."/>
            <person name="Mondo S."/>
            <person name="Nolan M."/>
            <person name="Ohm R."/>
            <person name="Pangilinan J."/>
            <person name="Park H.-J."/>
            <person name="Ramirez L."/>
            <person name="Alfaro M."/>
            <person name="Sun H."/>
            <person name="Tritt A."/>
            <person name="Yoshinaga Y."/>
            <person name="Zwiers L.-H."/>
            <person name="Turgeon B."/>
            <person name="Goodwin S."/>
            <person name="Spatafora J."/>
            <person name="Crous P."/>
            <person name="Grigoriev I."/>
        </authorList>
    </citation>
    <scope>NUCLEOTIDE SEQUENCE</scope>
    <source>
        <strain evidence="9">CBS 279.74</strain>
    </source>
</reference>
<comment type="function">
    <text evidence="1">Plays an important role in the elongation step of protein synthesis.</text>
</comment>
<keyword evidence="4" id="KW-0689">Ribosomal protein</keyword>
<evidence type="ECO:0000313" key="9">
    <source>
        <dbReference type="EMBL" id="KAF2706973.1"/>
    </source>
</evidence>
<dbReference type="GO" id="GO:0022625">
    <property type="term" value="C:cytosolic large ribosomal subunit"/>
    <property type="evidence" value="ECO:0007669"/>
    <property type="project" value="TreeGrafter"/>
</dbReference>
<dbReference type="OrthoDB" id="2194681at2759"/>
<dbReference type="FunFam" id="1.10.10.1410:FF:000001">
    <property type="entry name" value="60S acidic ribosomal protein P1"/>
    <property type="match status" value="1"/>
</dbReference>
<dbReference type="InterPro" id="IPR038716">
    <property type="entry name" value="P1/P2_N_sf"/>
</dbReference>
<dbReference type="Gene3D" id="1.10.10.1410">
    <property type="match status" value="1"/>
</dbReference>
<evidence type="ECO:0000256" key="3">
    <source>
        <dbReference type="ARBA" id="ARBA00011266"/>
    </source>
</evidence>
<dbReference type="AlphaFoldDB" id="A0A6G1K2Y4"/>
<dbReference type="CDD" id="cd05831">
    <property type="entry name" value="Ribosomal_P1"/>
    <property type="match status" value="1"/>
</dbReference>
<keyword evidence="5" id="KW-0687">Ribonucleoprotein</keyword>
<organism evidence="9 10">
    <name type="scientific">Pleomassaria siparia CBS 279.74</name>
    <dbReference type="NCBI Taxonomy" id="1314801"/>
    <lineage>
        <taxon>Eukaryota</taxon>
        <taxon>Fungi</taxon>
        <taxon>Dikarya</taxon>
        <taxon>Ascomycota</taxon>
        <taxon>Pezizomycotina</taxon>
        <taxon>Dothideomycetes</taxon>
        <taxon>Pleosporomycetidae</taxon>
        <taxon>Pleosporales</taxon>
        <taxon>Pleomassariaceae</taxon>
        <taxon>Pleomassaria</taxon>
    </lineage>
</organism>
<dbReference type="GO" id="GO:0003735">
    <property type="term" value="F:structural constituent of ribosome"/>
    <property type="evidence" value="ECO:0007669"/>
    <property type="project" value="TreeGrafter"/>
</dbReference>
<accession>A0A6G1K2Y4</accession>
<gene>
    <name evidence="9" type="ORF">K504DRAFT_459412</name>
</gene>
<feature type="compositionally biased region" description="Acidic residues" evidence="8">
    <location>
        <begin position="102"/>
        <end position="112"/>
    </location>
</feature>
<dbReference type="GO" id="GO:0043021">
    <property type="term" value="F:ribonucleoprotein complex binding"/>
    <property type="evidence" value="ECO:0007669"/>
    <property type="project" value="TreeGrafter"/>
</dbReference>